<accession>A0A432W5B5</accession>
<proteinExistence type="predicted"/>
<feature type="domain" description="DUF6268" evidence="2">
    <location>
        <begin position="90"/>
        <end position="256"/>
    </location>
</feature>
<sequence>MRISATFISSLFLLAIASAHSSDEELSTDFHMRYLSTESSRLSGQENSFSLNEYQIEIERHAFLFEVDHRDYNWRQREVISGDPDWGSLTRIAPGLQYFGEVTDNWSVWAKLYAIAGFENSITKDSLTYNPQLIALTPYNDDIMLFAGVGAFYHPVDPVYYPILGLNWDAGNESRWSGALGFPETMIRYQLNDDWSLKAEFEVEIRFYQLSNSNQFSPGGYVKTDDLLPGLQLEFAPTSSFSSYLGLQYSFERTLSVYNSQRDLQERNQVTSGWGIRFGLEWVIN</sequence>
<keyword evidence="1" id="KW-0732">Signal</keyword>
<comment type="caution">
    <text evidence="3">The sequence shown here is derived from an EMBL/GenBank/DDBJ whole genome shotgun (WGS) entry which is preliminary data.</text>
</comment>
<dbReference type="EMBL" id="PIPL01000001">
    <property type="protein sequence ID" value="RUO25169.1"/>
    <property type="molecule type" value="Genomic_DNA"/>
</dbReference>
<organism evidence="3 4">
    <name type="scientific">Aliidiomarina minuta</name>
    <dbReference type="NCBI Taxonomy" id="880057"/>
    <lineage>
        <taxon>Bacteria</taxon>
        <taxon>Pseudomonadati</taxon>
        <taxon>Pseudomonadota</taxon>
        <taxon>Gammaproteobacteria</taxon>
        <taxon>Alteromonadales</taxon>
        <taxon>Idiomarinaceae</taxon>
        <taxon>Aliidiomarina</taxon>
    </lineage>
</organism>
<protein>
    <recommendedName>
        <fullName evidence="2">DUF6268 domain-containing protein</fullName>
    </recommendedName>
</protein>
<evidence type="ECO:0000313" key="4">
    <source>
        <dbReference type="Proteomes" id="UP000288293"/>
    </source>
</evidence>
<evidence type="ECO:0000313" key="3">
    <source>
        <dbReference type="EMBL" id="RUO25169.1"/>
    </source>
</evidence>
<evidence type="ECO:0000259" key="2">
    <source>
        <dbReference type="Pfam" id="PF19783"/>
    </source>
</evidence>
<dbReference type="RefSeq" id="WP_126801859.1">
    <property type="nucleotide sequence ID" value="NZ_PIPL01000001.1"/>
</dbReference>
<keyword evidence="4" id="KW-1185">Reference proteome</keyword>
<reference evidence="3 4" key="1">
    <citation type="journal article" date="2011" name="Front. Microbiol.">
        <title>Genomic signatures of strain selection and enhancement in Bacillus atrophaeus var. globigii, a historical biowarfare simulant.</title>
        <authorList>
            <person name="Gibbons H.S."/>
            <person name="Broomall S.M."/>
            <person name="McNew L.A."/>
            <person name="Daligault H."/>
            <person name="Chapman C."/>
            <person name="Bruce D."/>
            <person name="Karavis M."/>
            <person name="Krepps M."/>
            <person name="McGregor P.A."/>
            <person name="Hong C."/>
            <person name="Park K.H."/>
            <person name="Akmal A."/>
            <person name="Feldman A."/>
            <person name="Lin J.S."/>
            <person name="Chang W.E."/>
            <person name="Higgs B.W."/>
            <person name="Demirev P."/>
            <person name="Lindquist J."/>
            <person name="Liem A."/>
            <person name="Fochler E."/>
            <person name="Read T.D."/>
            <person name="Tapia R."/>
            <person name="Johnson S."/>
            <person name="Bishop-Lilly K.A."/>
            <person name="Detter C."/>
            <person name="Han C."/>
            <person name="Sozhamannan S."/>
            <person name="Rosenzweig C.N."/>
            <person name="Skowronski E.W."/>
        </authorList>
    </citation>
    <scope>NUCLEOTIDE SEQUENCE [LARGE SCALE GENOMIC DNA]</scope>
    <source>
        <strain evidence="3 4">MLST1</strain>
    </source>
</reference>
<dbReference type="AlphaFoldDB" id="A0A432W5B5"/>
<dbReference type="Proteomes" id="UP000288293">
    <property type="component" value="Unassembled WGS sequence"/>
</dbReference>
<gene>
    <name evidence="3" type="ORF">CWE09_00010</name>
</gene>
<evidence type="ECO:0000256" key="1">
    <source>
        <dbReference type="SAM" id="SignalP"/>
    </source>
</evidence>
<dbReference type="InterPro" id="IPR046235">
    <property type="entry name" value="DUF6268"/>
</dbReference>
<feature type="signal peptide" evidence="1">
    <location>
        <begin position="1"/>
        <end position="21"/>
    </location>
</feature>
<dbReference type="Pfam" id="PF19783">
    <property type="entry name" value="DUF6268"/>
    <property type="match status" value="1"/>
</dbReference>
<dbReference type="OrthoDB" id="5451019at2"/>
<name>A0A432W5B5_9GAMM</name>
<feature type="chain" id="PRO_5019124027" description="DUF6268 domain-containing protein" evidence="1">
    <location>
        <begin position="22"/>
        <end position="285"/>
    </location>
</feature>